<dbReference type="PANTHER" id="PTHR41291:SF1">
    <property type="entry name" value="DNA ALKYLATION REPAIR PROTEIN"/>
    <property type="match status" value="1"/>
</dbReference>
<evidence type="ECO:0000313" key="2">
    <source>
        <dbReference type="Proteomes" id="UP000324269"/>
    </source>
</evidence>
<dbReference type="InterPro" id="IPR016024">
    <property type="entry name" value="ARM-type_fold"/>
</dbReference>
<dbReference type="PANTHER" id="PTHR41291">
    <property type="entry name" value="DNA ALKYLATION REPAIR PROTEIN"/>
    <property type="match status" value="1"/>
</dbReference>
<dbReference type="OrthoDB" id="9801369at2"/>
<dbReference type="SUPFAM" id="SSF48371">
    <property type="entry name" value="ARM repeat"/>
    <property type="match status" value="1"/>
</dbReference>
<dbReference type="Pfam" id="PF08713">
    <property type="entry name" value="DNA_alkylation"/>
    <property type="match status" value="1"/>
</dbReference>
<comment type="caution">
    <text evidence="1">The sequence shown here is derived from an EMBL/GenBank/DDBJ whole genome shotgun (WGS) entry which is preliminary data.</text>
</comment>
<reference evidence="1 2" key="1">
    <citation type="submission" date="2019-08" db="EMBL/GenBank/DDBJ databases">
        <title>Bacillus genomes from the desert of Cuatro Cienegas, Coahuila.</title>
        <authorList>
            <person name="Olmedo-Alvarez G."/>
        </authorList>
    </citation>
    <scope>NUCLEOTIDE SEQUENCE [LARGE SCALE GENOMIC DNA]</scope>
    <source>
        <strain evidence="1 2">CH87b_3T</strain>
    </source>
</reference>
<dbReference type="Proteomes" id="UP000324269">
    <property type="component" value="Unassembled WGS sequence"/>
</dbReference>
<dbReference type="AlphaFoldDB" id="A0A5D4TTL3"/>
<sequence>MKYDEVMAALEEMGNEQTKNTYLRHGAHEPLFGVKIGDMKKLVKHVKKEQGLALSLYESGNFDAMYLAGLSVNPKEMNKGILQDWVNKADWYMLAEYTVANITAESDYAIELANEWIKSDNEMTATAGWSAYAGYISITPDHEINIDEIKQYLKHIEKTIHEERNRVRYVMNGFVISVGAHVAPLLDEAKQVANKIGKVHVDVGNTACKVPVAATYIKKIEDKDRVGVKRKTCIC</sequence>
<evidence type="ECO:0000313" key="1">
    <source>
        <dbReference type="EMBL" id="TYS84772.1"/>
    </source>
</evidence>
<dbReference type="InterPro" id="IPR014825">
    <property type="entry name" value="DNA_alkylation"/>
</dbReference>
<dbReference type="RefSeq" id="WP_148969201.1">
    <property type="nucleotide sequence ID" value="NZ_JBNIKW010000003.1"/>
</dbReference>
<organism evidence="1 2">
    <name type="scientific">Rossellomorea aquimaris</name>
    <dbReference type="NCBI Taxonomy" id="189382"/>
    <lineage>
        <taxon>Bacteria</taxon>
        <taxon>Bacillati</taxon>
        <taxon>Bacillota</taxon>
        <taxon>Bacilli</taxon>
        <taxon>Bacillales</taxon>
        <taxon>Bacillaceae</taxon>
        <taxon>Rossellomorea</taxon>
    </lineage>
</organism>
<dbReference type="Gene3D" id="1.25.10.90">
    <property type="match status" value="1"/>
</dbReference>
<protein>
    <submittedName>
        <fullName evidence="1">DNA alkylation repair protein</fullName>
    </submittedName>
</protein>
<dbReference type="EMBL" id="VTEZ01000004">
    <property type="protein sequence ID" value="TYS84772.1"/>
    <property type="molecule type" value="Genomic_DNA"/>
</dbReference>
<accession>A0A5D4TTL3</accession>
<name>A0A5D4TTL3_9BACI</name>
<dbReference type="CDD" id="cd06561">
    <property type="entry name" value="AlkD_like"/>
    <property type="match status" value="1"/>
</dbReference>
<proteinExistence type="predicted"/>
<gene>
    <name evidence="1" type="ORF">FZC85_15550</name>
</gene>